<evidence type="ECO:0000313" key="1">
    <source>
        <dbReference type="EMBL" id="QHT10332.1"/>
    </source>
</evidence>
<dbReference type="AlphaFoldDB" id="A0A6C0D1L8"/>
<sequence>MLNHIRPIPKPMHVGRWSNDCDTKTNKKIDYSNEDHCGPCGKNGLDNINIKDIKYKEPELYKD</sequence>
<organism evidence="1">
    <name type="scientific">viral metagenome</name>
    <dbReference type="NCBI Taxonomy" id="1070528"/>
    <lineage>
        <taxon>unclassified sequences</taxon>
        <taxon>metagenomes</taxon>
        <taxon>organismal metagenomes</taxon>
    </lineage>
</organism>
<dbReference type="EMBL" id="MN739520">
    <property type="protein sequence ID" value="QHT10332.1"/>
    <property type="molecule type" value="Genomic_DNA"/>
</dbReference>
<accession>A0A6C0D1L8</accession>
<name>A0A6C0D1L8_9ZZZZ</name>
<protein>
    <submittedName>
        <fullName evidence="1">Uncharacterized protein</fullName>
    </submittedName>
</protein>
<reference evidence="1" key="1">
    <citation type="journal article" date="2020" name="Nature">
        <title>Giant virus diversity and host interactions through global metagenomics.</title>
        <authorList>
            <person name="Schulz F."/>
            <person name="Roux S."/>
            <person name="Paez-Espino D."/>
            <person name="Jungbluth S."/>
            <person name="Walsh D.A."/>
            <person name="Denef V.J."/>
            <person name="McMahon K.D."/>
            <person name="Konstantinidis K.T."/>
            <person name="Eloe-Fadrosh E.A."/>
            <person name="Kyrpides N.C."/>
            <person name="Woyke T."/>
        </authorList>
    </citation>
    <scope>NUCLEOTIDE SEQUENCE</scope>
    <source>
        <strain evidence="1">GVMAG-M-3300023174-107</strain>
    </source>
</reference>
<proteinExistence type="predicted"/>